<dbReference type="AlphaFoldDB" id="A0A175YD11"/>
<proteinExistence type="predicted"/>
<keyword evidence="2" id="KW-1185">Reference proteome</keyword>
<reference evidence="1" key="2">
    <citation type="submission" date="2022-03" db="EMBL/GenBank/DDBJ databases">
        <title>Draft title - Genomic analysis of global carrot germplasm unveils the trajectory of domestication and the origin of high carotenoid orange carrot.</title>
        <authorList>
            <person name="Iorizzo M."/>
            <person name="Ellison S."/>
            <person name="Senalik D."/>
            <person name="Macko-Podgorni A."/>
            <person name="Grzebelus D."/>
            <person name="Bostan H."/>
            <person name="Rolling W."/>
            <person name="Curaba J."/>
            <person name="Simon P."/>
        </authorList>
    </citation>
    <scope>NUCLEOTIDE SEQUENCE</scope>
    <source>
        <tissue evidence="1">Leaf</tissue>
    </source>
</reference>
<name>A0A175YD11_DAUCS</name>
<evidence type="ECO:0000313" key="1">
    <source>
        <dbReference type="EMBL" id="WOH13949.1"/>
    </source>
</evidence>
<dbReference type="Gramene" id="KZM81499">
    <property type="protein sequence ID" value="KZM81499"/>
    <property type="gene ID" value="DCAR_029112"/>
</dbReference>
<organism evidence="1 2">
    <name type="scientific">Daucus carota subsp. sativus</name>
    <name type="common">Carrot</name>
    <dbReference type="NCBI Taxonomy" id="79200"/>
    <lineage>
        <taxon>Eukaryota</taxon>
        <taxon>Viridiplantae</taxon>
        <taxon>Streptophyta</taxon>
        <taxon>Embryophyta</taxon>
        <taxon>Tracheophyta</taxon>
        <taxon>Spermatophyta</taxon>
        <taxon>Magnoliopsida</taxon>
        <taxon>eudicotyledons</taxon>
        <taxon>Gunneridae</taxon>
        <taxon>Pentapetalae</taxon>
        <taxon>asterids</taxon>
        <taxon>campanulids</taxon>
        <taxon>Apiales</taxon>
        <taxon>Apiaceae</taxon>
        <taxon>Apioideae</taxon>
        <taxon>Scandiceae</taxon>
        <taxon>Daucinae</taxon>
        <taxon>Daucus</taxon>
        <taxon>Daucus sect. Daucus</taxon>
    </lineage>
</organism>
<accession>A0A175YD11</accession>
<dbReference type="EMBL" id="CP093351">
    <property type="protein sequence ID" value="WOH13949.1"/>
    <property type="molecule type" value="Genomic_DNA"/>
</dbReference>
<evidence type="ECO:0000313" key="2">
    <source>
        <dbReference type="Proteomes" id="UP000077755"/>
    </source>
</evidence>
<reference evidence="1" key="1">
    <citation type="journal article" date="2016" name="Nat. Genet.">
        <title>A high-quality carrot genome assembly provides new insights into carotenoid accumulation and asterid genome evolution.</title>
        <authorList>
            <person name="Iorizzo M."/>
            <person name="Ellison S."/>
            <person name="Senalik D."/>
            <person name="Zeng P."/>
            <person name="Satapoomin P."/>
            <person name="Huang J."/>
            <person name="Bowman M."/>
            <person name="Iovene M."/>
            <person name="Sanseverino W."/>
            <person name="Cavagnaro P."/>
            <person name="Yildiz M."/>
            <person name="Macko-Podgorni A."/>
            <person name="Moranska E."/>
            <person name="Grzebelus E."/>
            <person name="Grzebelus D."/>
            <person name="Ashrafi H."/>
            <person name="Zheng Z."/>
            <person name="Cheng S."/>
            <person name="Spooner D."/>
            <person name="Van Deynze A."/>
            <person name="Simon P."/>
        </authorList>
    </citation>
    <scope>NUCLEOTIDE SEQUENCE</scope>
    <source>
        <tissue evidence="1">Leaf</tissue>
    </source>
</reference>
<gene>
    <name evidence="1" type="ORF">DCAR_0933462</name>
</gene>
<protein>
    <submittedName>
        <fullName evidence="1">Uncharacterized protein</fullName>
    </submittedName>
</protein>
<sequence length="68" mass="7470">MIRYRGVSDHSDEAKTAAKGAPTTEGQQKKVTLTKKEKAGKDKELLSRGVVLDNNLESIKSQTIELID</sequence>
<dbReference type="Proteomes" id="UP000077755">
    <property type="component" value="Chromosome 9"/>
</dbReference>